<evidence type="ECO:0000313" key="4">
    <source>
        <dbReference type="RefSeq" id="XP_033715227.1"/>
    </source>
</evidence>
<dbReference type="CTD" id="158248"/>
<feature type="compositionally biased region" description="Polar residues" evidence="2">
    <location>
        <begin position="782"/>
        <end position="799"/>
    </location>
</feature>
<reference evidence="4" key="1">
    <citation type="submission" date="2025-08" db="UniProtKB">
        <authorList>
            <consortium name="RefSeq"/>
        </authorList>
    </citation>
    <scope>IDENTIFICATION</scope>
    <source>
        <tissue evidence="4">Spleen</tissue>
    </source>
</reference>
<proteinExistence type="predicted"/>
<dbReference type="Gene3D" id="1.25.40.10">
    <property type="entry name" value="Tetratricopeptide repeat domain"/>
    <property type="match status" value="4"/>
</dbReference>
<keyword evidence="3" id="KW-1185">Reference proteome</keyword>
<dbReference type="OrthoDB" id="1926212at2759"/>
<feature type="compositionally biased region" description="Polar residues" evidence="2">
    <location>
        <begin position="833"/>
        <end position="851"/>
    </location>
</feature>
<dbReference type="SUPFAM" id="SSF48452">
    <property type="entry name" value="TPR-like"/>
    <property type="match status" value="2"/>
</dbReference>
<dbReference type="RefSeq" id="XP_033715227.1">
    <property type="nucleotide sequence ID" value="XM_033859336.1"/>
</dbReference>
<feature type="region of interest" description="Disordered" evidence="2">
    <location>
        <begin position="936"/>
        <end position="966"/>
    </location>
</feature>
<feature type="compositionally biased region" description="Polar residues" evidence="2">
    <location>
        <begin position="1064"/>
        <end position="1078"/>
    </location>
</feature>
<feature type="compositionally biased region" description="Polar residues" evidence="2">
    <location>
        <begin position="1104"/>
        <end position="1129"/>
    </location>
</feature>
<feature type="compositionally biased region" description="Low complexity" evidence="2">
    <location>
        <begin position="1079"/>
        <end position="1092"/>
    </location>
</feature>
<feature type="repeat" description="TPR" evidence="1">
    <location>
        <begin position="308"/>
        <end position="341"/>
    </location>
</feature>
<accession>A0A6J3RKL6</accession>
<feature type="repeat" description="TPR" evidence="1">
    <location>
        <begin position="118"/>
        <end position="151"/>
    </location>
</feature>
<feature type="compositionally biased region" description="Low complexity" evidence="2">
    <location>
        <begin position="650"/>
        <end position="662"/>
    </location>
</feature>
<feature type="region of interest" description="Disordered" evidence="2">
    <location>
        <begin position="988"/>
        <end position="1129"/>
    </location>
</feature>
<dbReference type="InParanoid" id="A0A6J3RKL6"/>
<feature type="region of interest" description="Disordered" evidence="2">
    <location>
        <begin position="580"/>
        <end position="889"/>
    </location>
</feature>
<feature type="compositionally biased region" description="Polar residues" evidence="2">
    <location>
        <begin position="1042"/>
        <end position="1054"/>
    </location>
</feature>
<feature type="compositionally biased region" description="Polar residues" evidence="2">
    <location>
        <begin position="861"/>
        <end position="877"/>
    </location>
</feature>
<evidence type="ECO:0000256" key="2">
    <source>
        <dbReference type="SAM" id="MobiDB-lite"/>
    </source>
</evidence>
<dbReference type="SMART" id="SM00028">
    <property type="entry name" value="TPR"/>
    <property type="match status" value="9"/>
</dbReference>
<dbReference type="InterPro" id="IPR019734">
    <property type="entry name" value="TPR_rpt"/>
</dbReference>
<feature type="compositionally biased region" description="Basic and acidic residues" evidence="2">
    <location>
        <begin position="670"/>
        <end position="679"/>
    </location>
</feature>
<feature type="compositionally biased region" description="Polar residues" evidence="2">
    <location>
        <begin position="939"/>
        <end position="955"/>
    </location>
</feature>
<sequence length="1129" mass="128424">MPSNVRGERVSGVGAVSGGLLQLAVSWFQNALGLDQPPSQHIPKPWVIPVPKGTLQHIFRTSQVFRNFDDIKPKAAGLTVPLKVREYYHRGHQCLEQEDWEVAVLFFSRGLHLDSQLVEFYALRAEAYIQLCDFSSAAQNLRKAYSSQPENTDFLERLTLVLYLKGQCLFEQCAFLDALNVFSQASELQPEKFCFRYRCMACLLALKRHRECLCFAAKEVERGTANADVYILRARLYNFFQQPSLCHRDLHSALLLDPRHPQAKVLLKVLVGQAQEARQEAGVLAVQGKLQHALQCINCAIENNPLDPSLFLFRGIMYRRLREFDSAVEDFLKALDMMTEHQEDLVQQAQRQLLLAYNDLAVHCYLQGAYQESVLLLSKALKDEQREKGLYINRGDCFFQLGNLTFAEADYQQALALSPEDEGAHLRMDLLQEKLGFCEQRRRQFQKTENHFSMAIQHNPQKPQYYLYRTRSRQLTQNIFGARQDVATVLLLDPKQPKLLPLMANLFPGLSVEELLNSQVAHLARLQLERVVEHSLQAGTPQDIVGWLKERELERQRARALQLSWKLEQPLFETSKELEATHQSLQAQPEGPEEEAKAPGEKEKLEPAPSKERSLTDGYLSQTSSGSILGFRTTSTSETETSTVCQEYGSTSTTVVTFSDSSPLRTQSSDSRDKREDLSLSHSPRKTKSTPGHSQRPSEPETIQVQSQRPSRTEAALSQSQRPSRTEADQIQSQRPSEPEADQIQSRRPSEPEAIQVQSQRPSRTEADQIQSRRPSEPKAIQVQSQRPSRTEADQIQSRRPSRTEAALSHSQRPSRTEAAWSQSRRPSRTEADQIQSQRPSRTEADQIQSRRPSRTKAIWVQSQRPSRTEAALSQSRRPSRTEAIWVQSQRPSRTEAIWVQSQRPSRTEAIWVQSQRPSRTETIWVQSQRPSRTEAIWVQSQRPSRTEAALSQSRRPSRTEAIWVQSQRPSRTEAIWVQSQRPSRTEAIWVQSQRPSRTEAAWSPRRKLDETKATQGSRQRLRKAKGAHGQNWRPRKAGATQDWSWRLIQSPSKIKTFYDPSWSPCNTEATEGQSQRPSQSKAAQSWSQSTSPGSGKTKVTWGLSPSLSNTQTTQGLRQNPGPSSQAAV</sequence>
<dbReference type="AlphaFoldDB" id="A0A6J3RKL6"/>
<protein>
    <submittedName>
        <fullName evidence="4">Tetratricopeptide repeat protein 16</fullName>
    </submittedName>
</protein>
<feature type="compositionally biased region" description="Basic and acidic residues" evidence="2">
    <location>
        <begin position="594"/>
        <end position="615"/>
    </location>
</feature>
<dbReference type="Proteomes" id="UP000245320">
    <property type="component" value="Chromosome 6"/>
</dbReference>
<organism evidence="3 4">
    <name type="scientific">Tursiops truncatus</name>
    <name type="common">Atlantic bottle-nosed dolphin</name>
    <name type="synonym">Delphinus truncatus</name>
    <dbReference type="NCBI Taxonomy" id="9739"/>
    <lineage>
        <taxon>Eukaryota</taxon>
        <taxon>Metazoa</taxon>
        <taxon>Chordata</taxon>
        <taxon>Craniata</taxon>
        <taxon>Vertebrata</taxon>
        <taxon>Euteleostomi</taxon>
        <taxon>Mammalia</taxon>
        <taxon>Eutheria</taxon>
        <taxon>Laurasiatheria</taxon>
        <taxon>Artiodactyla</taxon>
        <taxon>Whippomorpha</taxon>
        <taxon>Cetacea</taxon>
        <taxon>Odontoceti</taxon>
        <taxon>Delphinidae</taxon>
        <taxon>Tursiops</taxon>
    </lineage>
</organism>
<feature type="repeat" description="TPR" evidence="1">
    <location>
        <begin position="388"/>
        <end position="421"/>
    </location>
</feature>
<dbReference type="Pfam" id="PF13432">
    <property type="entry name" value="TPR_16"/>
    <property type="match status" value="1"/>
</dbReference>
<feature type="compositionally biased region" description="Polar residues" evidence="2">
    <location>
        <begin position="756"/>
        <end position="773"/>
    </location>
</feature>
<feature type="compositionally biased region" description="Polar residues" evidence="2">
    <location>
        <begin position="809"/>
        <end position="825"/>
    </location>
</feature>
<gene>
    <name evidence="4" type="primary">TTC16</name>
</gene>
<dbReference type="FunCoup" id="A0A6J3RKL6">
    <property type="interactions" value="74"/>
</dbReference>
<evidence type="ECO:0000256" key="1">
    <source>
        <dbReference type="PROSITE-ProRule" id="PRU00339"/>
    </source>
</evidence>
<feature type="compositionally biased region" description="Polar residues" evidence="2">
    <location>
        <begin position="689"/>
        <end position="736"/>
    </location>
</feature>
<dbReference type="PANTHER" id="PTHR45153">
    <property type="entry name" value="TETRATRICOPEPTIDE REPEAT PROTEIN 16"/>
    <property type="match status" value="1"/>
</dbReference>
<name>A0A6J3RKL6_TURTR</name>
<dbReference type="InterPro" id="IPR011990">
    <property type="entry name" value="TPR-like_helical_dom_sf"/>
</dbReference>
<evidence type="ECO:0000313" key="3">
    <source>
        <dbReference type="Proteomes" id="UP000245320"/>
    </source>
</evidence>
<feature type="compositionally biased region" description="Low complexity" evidence="2">
    <location>
        <begin position="633"/>
        <end position="643"/>
    </location>
</feature>
<keyword evidence="1" id="KW-0802">TPR repeat</keyword>
<dbReference type="PANTHER" id="PTHR45153:SF1">
    <property type="entry name" value="TETRATRICOPEPTIDE REPEAT PROTEIN 16"/>
    <property type="match status" value="1"/>
</dbReference>
<dbReference type="PROSITE" id="PS50005">
    <property type="entry name" value="TPR"/>
    <property type="match status" value="3"/>
</dbReference>